<evidence type="ECO:0000256" key="6">
    <source>
        <dbReference type="ARBA" id="ARBA00023004"/>
    </source>
</evidence>
<evidence type="ECO:0000256" key="9">
    <source>
        <dbReference type="ARBA" id="ARBA00023295"/>
    </source>
</evidence>
<dbReference type="EC" id="4.2.99.18" evidence="10"/>
<feature type="binding site" evidence="10">
    <location>
        <position position="201"/>
    </location>
    <ligand>
        <name>[4Fe-4S] cluster</name>
        <dbReference type="ChEBI" id="CHEBI:49883"/>
    </ligand>
</feature>
<keyword evidence="7 10" id="KW-0411">Iron-sulfur</keyword>
<dbReference type="Pfam" id="PF00730">
    <property type="entry name" value="HhH-GPD"/>
    <property type="match status" value="1"/>
</dbReference>
<keyword evidence="8 10" id="KW-0234">DNA repair</keyword>
<keyword evidence="2 10" id="KW-0004">4Fe-4S</keyword>
<keyword evidence="12" id="KW-0540">Nuclease</keyword>
<comment type="similarity">
    <text evidence="1 10">Belongs to the Nth/MutY family.</text>
</comment>
<name>A0ABM7V9L1_9PROT</name>
<dbReference type="CDD" id="cd00056">
    <property type="entry name" value="ENDO3c"/>
    <property type="match status" value="1"/>
</dbReference>
<comment type="function">
    <text evidence="10">DNA repair enzyme that has both DNA N-glycosylase activity and AP-lyase activity. The DNA N-glycosylase activity releases various damaged pyrimidines from DNA by cleaving the N-glycosidic bond, leaving an AP (apurinic/apyrimidinic) site. The AP-lyase activity cleaves the phosphodiester bond 3' to the AP site by a beta-elimination, leaving a 3'-terminal unsaturated sugar and a product with a terminal 5'-phosphate.</text>
</comment>
<dbReference type="InterPro" id="IPR000445">
    <property type="entry name" value="HhH_motif"/>
</dbReference>
<feature type="binding site" evidence="10">
    <location>
        <position position="195"/>
    </location>
    <ligand>
        <name>[4Fe-4S] cluster</name>
        <dbReference type="ChEBI" id="CHEBI:49883"/>
    </ligand>
</feature>
<keyword evidence="12" id="KW-0255">Endonuclease</keyword>
<keyword evidence="5 10" id="KW-0378">Hydrolase</keyword>
<keyword evidence="13" id="KW-1185">Reference proteome</keyword>
<comment type="cofactor">
    <cofactor evidence="10">
        <name>[4Fe-4S] cluster</name>
        <dbReference type="ChEBI" id="CHEBI:49883"/>
    </cofactor>
    <text evidence="10">Binds 1 [4Fe-4S] cluster.</text>
</comment>
<dbReference type="InterPro" id="IPR011257">
    <property type="entry name" value="DNA_glycosylase"/>
</dbReference>
<comment type="catalytic activity">
    <reaction evidence="10">
        <text>2'-deoxyribonucleotide-(2'-deoxyribose 5'-phosphate)-2'-deoxyribonucleotide-DNA = a 3'-end 2'-deoxyribonucleotide-(2,3-dehydro-2,3-deoxyribose 5'-phosphate)-DNA + a 5'-end 5'-phospho-2'-deoxyribonucleoside-DNA + H(+)</text>
        <dbReference type="Rhea" id="RHEA:66592"/>
        <dbReference type="Rhea" id="RHEA-COMP:13180"/>
        <dbReference type="Rhea" id="RHEA-COMP:16897"/>
        <dbReference type="Rhea" id="RHEA-COMP:17067"/>
        <dbReference type="ChEBI" id="CHEBI:15378"/>
        <dbReference type="ChEBI" id="CHEBI:136412"/>
        <dbReference type="ChEBI" id="CHEBI:157695"/>
        <dbReference type="ChEBI" id="CHEBI:167181"/>
        <dbReference type="EC" id="4.2.99.18"/>
    </reaction>
</comment>
<accession>A0ABM7V9L1</accession>
<keyword evidence="3 10" id="KW-0479">Metal-binding</keyword>
<dbReference type="InterPro" id="IPR005759">
    <property type="entry name" value="Nth"/>
</dbReference>
<keyword evidence="9 10" id="KW-0326">Glycosidase</keyword>
<dbReference type="SMART" id="SM00478">
    <property type="entry name" value="ENDO3c"/>
    <property type="match status" value="1"/>
</dbReference>
<reference evidence="12" key="1">
    <citation type="submission" date="2021-10" db="EMBL/GenBank/DDBJ databases">
        <title>Genome Sequence of The Candidatus Hydrogeosomobacter endosymbioticus, an Intracellular Bacterial Symbiont of the Anaerobic Ciliate GW7.</title>
        <authorList>
            <person name="Shiohama Y."/>
            <person name="Shinzato N."/>
        </authorList>
    </citation>
    <scope>NUCLEOTIDE SEQUENCE [LARGE SCALE GENOMIC DNA]</scope>
    <source>
        <strain evidence="12">200920</strain>
    </source>
</reference>
<dbReference type="Pfam" id="PF00633">
    <property type="entry name" value="HHH"/>
    <property type="match status" value="1"/>
</dbReference>
<dbReference type="PANTHER" id="PTHR10359">
    <property type="entry name" value="A/G-SPECIFIC ADENINE GLYCOSYLASE/ENDONUCLEASE III"/>
    <property type="match status" value="1"/>
</dbReference>
<evidence type="ECO:0000313" key="12">
    <source>
        <dbReference type="EMBL" id="BDB96458.1"/>
    </source>
</evidence>
<keyword evidence="6 10" id="KW-0408">Iron</keyword>
<gene>
    <name evidence="10 12" type="primary">nth</name>
    <name evidence="12" type="ORF">HYD_5910</name>
</gene>
<dbReference type="RefSeq" id="WP_236864840.1">
    <property type="nucleotide sequence ID" value="NZ_AP025225.1"/>
</dbReference>
<evidence type="ECO:0000256" key="3">
    <source>
        <dbReference type="ARBA" id="ARBA00022723"/>
    </source>
</evidence>
<feature type="binding site" evidence="10">
    <location>
        <position position="192"/>
    </location>
    <ligand>
        <name>[4Fe-4S] cluster</name>
        <dbReference type="ChEBI" id="CHEBI:49883"/>
    </ligand>
</feature>
<dbReference type="NCBIfam" id="TIGR01083">
    <property type="entry name" value="nth"/>
    <property type="match status" value="1"/>
</dbReference>
<dbReference type="PIRSF" id="PIRSF001435">
    <property type="entry name" value="Nth"/>
    <property type="match status" value="1"/>
</dbReference>
<dbReference type="InterPro" id="IPR003265">
    <property type="entry name" value="HhH-GPD_domain"/>
</dbReference>
<feature type="binding site" evidence="10">
    <location>
        <position position="185"/>
    </location>
    <ligand>
        <name>[4Fe-4S] cluster</name>
        <dbReference type="ChEBI" id="CHEBI:49883"/>
    </ligand>
</feature>
<dbReference type="PANTHER" id="PTHR10359:SF18">
    <property type="entry name" value="ENDONUCLEASE III"/>
    <property type="match status" value="1"/>
</dbReference>
<evidence type="ECO:0000256" key="8">
    <source>
        <dbReference type="ARBA" id="ARBA00023204"/>
    </source>
</evidence>
<evidence type="ECO:0000256" key="10">
    <source>
        <dbReference type="HAMAP-Rule" id="MF_00942"/>
    </source>
</evidence>
<organism evidence="12 13">
    <name type="scientific">Candidatus Hydrogenosomobacter endosymbioticus</name>
    <dbReference type="NCBI Taxonomy" id="2558174"/>
    <lineage>
        <taxon>Bacteria</taxon>
        <taxon>Pseudomonadati</taxon>
        <taxon>Pseudomonadota</taxon>
        <taxon>Alphaproteobacteria</taxon>
        <taxon>Holosporales</taxon>
        <taxon>Holosporaceae</taxon>
        <taxon>Candidatus Hydrogenosomobacter</taxon>
    </lineage>
</organism>
<evidence type="ECO:0000256" key="7">
    <source>
        <dbReference type="ARBA" id="ARBA00023014"/>
    </source>
</evidence>
<evidence type="ECO:0000256" key="1">
    <source>
        <dbReference type="ARBA" id="ARBA00008343"/>
    </source>
</evidence>
<dbReference type="EMBL" id="AP025225">
    <property type="protein sequence ID" value="BDB96458.1"/>
    <property type="molecule type" value="Genomic_DNA"/>
</dbReference>
<sequence>MAEIRKVFEYFENKYPDPKTTLYYTNAFTLLISAILSAQAMDRVVNTVVPGLFEIADSPEKMLTLGEQRLIEHIRKIGLYRTKAKNIALLSSILIEKFSSIVPDTIDELISLPGVGRKTANIVLNEFFGQPTIPVDTHVFRVAQRIGIARAKTPEQLEKELLNKIPNPWKKNSHFWIVLHGREVCTARNPNCSICKLKRVCASIRTQNNYKRNS</sequence>
<proteinExistence type="inferred from homology"/>
<dbReference type="InterPro" id="IPR023170">
    <property type="entry name" value="HhH_base_excis_C"/>
</dbReference>
<dbReference type="HAMAP" id="MF_00942">
    <property type="entry name" value="Nth"/>
    <property type="match status" value="1"/>
</dbReference>
<keyword evidence="10" id="KW-0238">DNA-binding</keyword>
<evidence type="ECO:0000259" key="11">
    <source>
        <dbReference type="SMART" id="SM00478"/>
    </source>
</evidence>
<evidence type="ECO:0000256" key="2">
    <source>
        <dbReference type="ARBA" id="ARBA00022485"/>
    </source>
</evidence>
<dbReference type="GO" id="GO:0004519">
    <property type="term" value="F:endonuclease activity"/>
    <property type="evidence" value="ECO:0007669"/>
    <property type="project" value="UniProtKB-KW"/>
</dbReference>
<evidence type="ECO:0000256" key="5">
    <source>
        <dbReference type="ARBA" id="ARBA00022801"/>
    </source>
</evidence>
<keyword evidence="4 10" id="KW-0227">DNA damage</keyword>
<dbReference type="Gene3D" id="1.10.340.30">
    <property type="entry name" value="Hypothetical protein, domain 2"/>
    <property type="match status" value="1"/>
</dbReference>
<evidence type="ECO:0000313" key="13">
    <source>
        <dbReference type="Proteomes" id="UP001320209"/>
    </source>
</evidence>
<dbReference type="SUPFAM" id="SSF48150">
    <property type="entry name" value="DNA-glycosylase"/>
    <property type="match status" value="1"/>
</dbReference>
<dbReference type="Gene3D" id="1.10.1670.10">
    <property type="entry name" value="Helix-hairpin-Helix base-excision DNA repair enzymes (C-terminal)"/>
    <property type="match status" value="1"/>
</dbReference>
<keyword evidence="10" id="KW-0456">Lyase</keyword>
<protein>
    <recommendedName>
        <fullName evidence="10">Endonuclease III</fullName>
        <ecNumber evidence="10">4.2.99.18</ecNumber>
    </recommendedName>
    <alternativeName>
        <fullName evidence="10">DNA-(apurinic or apyrimidinic site) lyase</fullName>
    </alternativeName>
</protein>
<feature type="domain" description="HhH-GPD" evidence="11">
    <location>
        <begin position="36"/>
        <end position="183"/>
    </location>
</feature>
<dbReference type="Proteomes" id="UP001320209">
    <property type="component" value="Chromosome"/>
</dbReference>
<evidence type="ECO:0000256" key="4">
    <source>
        <dbReference type="ARBA" id="ARBA00022763"/>
    </source>
</evidence>